<evidence type="ECO:0000313" key="1">
    <source>
        <dbReference type="EMBL" id="CAA2139203.1"/>
    </source>
</evidence>
<organism evidence="1">
    <name type="scientific">Methylobacterium bullatum</name>
    <dbReference type="NCBI Taxonomy" id="570505"/>
    <lineage>
        <taxon>Bacteria</taxon>
        <taxon>Pseudomonadati</taxon>
        <taxon>Pseudomonadota</taxon>
        <taxon>Alphaproteobacteria</taxon>
        <taxon>Hyphomicrobiales</taxon>
        <taxon>Methylobacteriaceae</taxon>
        <taxon>Methylobacterium</taxon>
    </lineage>
</organism>
<dbReference type="AlphaFoldDB" id="A0A679JTW1"/>
<protein>
    <submittedName>
        <fullName evidence="1">Uncharacterized protein</fullName>
    </submittedName>
</protein>
<gene>
    <name evidence="1" type="ORF">MBLL_01508</name>
</gene>
<name>A0A679JTW1_9HYPH</name>
<reference evidence="1" key="1">
    <citation type="submission" date="2019-12" db="EMBL/GenBank/DDBJ databases">
        <authorList>
            <person name="Cremers G."/>
        </authorList>
    </citation>
    <scope>NUCLEOTIDE SEQUENCE</scope>
    <source>
        <strain evidence="1">Mbul2</strain>
        <plasmid evidence="1">1</plasmid>
    </source>
</reference>
<proteinExistence type="predicted"/>
<dbReference type="EMBL" id="LR743510">
    <property type="protein sequence ID" value="CAA2139203.1"/>
    <property type="molecule type" value="Genomic_DNA"/>
</dbReference>
<accession>A0A679JTW1</accession>
<sequence>MTEEPDQTSAVIEATPGGAALLAWMGGSPNFGDAELVALTLDCSGRNLLKLDVETRARGRREYARVTLVLTDMIDVSLAGFSRQNVIGGLRLRWATDRPVHPTHSCTGLGLGDIEIDLKPCFGAFGTIRASLDAIEVAPETYDT</sequence>
<dbReference type="RefSeq" id="WP_339160109.1">
    <property type="nucleotide sequence ID" value="NZ_LR743510.1"/>
</dbReference>
<keyword evidence="1" id="KW-0614">Plasmid</keyword>
<geneLocation type="plasmid" evidence="1">
    <name>1</name>
</geneLocation>